<dbReference type="AlphaFoldDB" id="A0A4R0YMD8"/>
<gene>
    <name evidence="15" type="ORF">EZM97_23420</name>
</gene>
<evidence type="ECO:0000256" key="5">
    <source>
        <dbReference type="ARBA" id="ARBA00022692"/>
    </source>
</evidence>
<dbReference type="InterPro" id="IPR036942">
    <property type="entry name" value="Beta-barrel_TonB_sf"/>
</dbReference>
<dbReference type="Pfam" id="PF07715">
    <property type="entry name" value="Plug"/>
    <property type="match status" value="1"/>
</dbReference>
<sequence>MTALRTTLFALASTLSLLAHGQDVAKRIDIPAGNLVDGLDALARQSGAQFLYRADQLQGLSTPGVHGDMTPEAALSQLLKGSGYAAHRDASGALVIVKSSAAPAAAPAAKPAAKPAVSATPAAQNLEAVTVTGSRIARSQVEGPAPVITITAEDIKANGYVSVPDVLRGITQNGGETQSQQSASGADFSPGAQQVDLRGLGPNHTLVLVNGRRIADFPMPFKGRSNFTDISNIPLGMVQRIEVLTGSASAVYGSDAIAGVVNIILKEKADGTTVDYRYGDTTRGGGQSQRLSLSSGFNSGALTMLGGVELIDQKPLWAYQRGIQDSTQDAPTERSRIARRTFLRTDYDDTYLDPGAGTCANLGYLNQGSTYRASRPRYGAFDDELDDYGPGYYCGSDKAIGYGTVMSKNRGVNAYGSVTYRFDNGTQWFADVQLGYHKVELFRDVEQWAYMQPDGNETGYFYNQATDQVEYWQRQFTPEEMGGLKNGMITNIQRTFSIATGFKGQLAEHWDYEAAISHSQYHSAISWPQTIAGKANDLFLGPQLGVDDDSGLPIFNADPSRLYTPLTRSQYDSITANSTYHPKTRNDTLSFTVTDASLFTLPGGDAGFAAVAEYGSQSYAINPDPLATQYYYYSWRDSDGHGSRNRWALGSELRMPVLDQLNLSVAGRYDRYMFAGRDIGKFTWSGGVEWRPVDSLLVRGSYGTAFRAPDLHYVYAGEGNDETSGVDYYRCRSEEAGTPVSDCDYSDEGVIRTRKGNHDLKAETSTAWTAGVLWSPTERFDISADYFSIRMRNQVQDLSTDTLLQEEANCRLGQKVDGTPVDPNSPTCQAALARVTRLDSGKLYGVYVNPINIASENTSGVDVSAHYRIDTSIGTFRLSGNYTWVREHKFQQYPGDPTIDEFAVNSGFDIPRTKANASISWERKGWNVTLYGERLGRLPNSDSYDQVYDPDSGESPWVHATYRYNASVQYKFTDRLQLALLVDNLQNKMPPRDKSYTAYPYYDVSWFDSVGRSFYLQLTWKFGGSPL</sequence>
<dbReference type="SMART" id="SM00965">
    <property type="entry name" value="STN"/>
    <property type="match status" value="1"/>
</dbReference>
<dbReference type="EMBL" id="SJTG01000004">
    <property type="protein sequence ID" value="TCI07641.1"/>
    <property type="molecule type" value="Genomic_DNA"/>
</dbReference>
<dbReference type="Pfam" id="PF07660">
    <property type="entry name" value="STN"/>
    <property type="match status" value="1"/>
</dbReference>
<evidence type="ECO:0000256" key="12">
    <source>
        <dbReference type="SAM" id="MobiDB-lite"/>
    </source>
</evidence>
<keyword evidence="8 10" id="KW-0472">Membrane</keyword>
<comment type="caution">
    <text evidence="15">The sequence shown here is derived from an EMBL/GenBank/DDBJ whole genome shotgun (WGS) entry which is preliminary data.</text>
</comment>
<accession>A0A4R0YMD8</accession>
<dbReference type="Gene3D" id="3.55.50.30">
    <property type="match status" value="1"/>
</dbReference>
<feature type="chain" id="PRO_5020936649" evidence="13">
    <location>
        <begin position="22"/>
        <end position="1027"/>
    </location>
</feature>
<feature type="signal peptide" evidence="13">
    <location>
        <begin position="1"/>
        <end position="21"/>
    </location>
</feature>
<feature type="domain" description="Secretin/TonB short N-terminal" evidence="14">
    <location>
        <begin position="48"/>
        <end position="99"/>
    </location>
</feature>
<keyword evidence="15" id="KW-0675">Receptor</keyword>
<protein>
    <submittedName>
        <fullName evidence="15">TonB-dependent receptor</fullName>
    </submittedName>
</protein>
<comment type="subcellular location">
    <subcellularLocation>
        <location evidence="1 10">Cell outer membrane</location>
        <topology evidence="1 10">Multi-pass membrane protein</topology>
    </subcellularLocation>
</comment>
<evidence type="ECO:0000256" key="8">
    <source>
        <dbReference type="ARBA" id="ARBA00023136"/>
    </source>
</evidence>
<proteinExistence type="inferred from homology"/>
<evidence type="ECO:0000256" key="6">
    <source>
        <dbReference type="ARBA" id="ARBA00023004"/>
    </source>
</evidence>
<evidence type="ECO:0000256" key="4">
    <source>
        <dbReference type="ARBA" id="ARBA00022496"/>
    </source>
</evidence>
<evidence type="ECO:0000313" key="16">
    <source>
        <dbReference type="Proteomes" id="UP000291822"/>
    </source>
</evidence>
<dbReference type="PROSITE" id="PS52016">
    <property type="entry name" value="TONB_DEPENDENT_REC_3"/>
    <property type="match status" value="1"/>
</dbReference>
<organism evidence="15 16">
    <name type="scientific">Dyella soli</name>
    <dbReference type="NCBI Taxonomy" id="522319"/>
    <lineage>
        <taxon>Bacteria</taxon>
        <taxon>Pseudomonadati</taxon>
        <taxon>Pseudomonadota</taxon>
        <taxon>Gammaproteobacteria</taxon>
        <taxon>Lysobacterales</taxon>
        <taxon>Rhodanobacteraceae</taxon>
        <taxon>Dyella</taxon>
    </lineage>
</organism>
<evidence type="ECO:0000256" key="2">
    <source>
        <dbReference type="ARBA" id="ARBA00022448"/>
    </source>
</evidence>
<evidence type="ECO:0000256" key="9">
    <source>
        <dbReference type="ARBA" id="ARBA00023237"/>
    </source>
</evidence>
<evidence type="ECO:0000256" key="3">
    <source>
        <dbReference type="ARBA" id="ARBA00022452"/>
    </source>
</evidence>
<keyword evidence="3 10" id="KW-1134">Transmembrane beta strand</keyword>
<evidence type="ECO:0000256" key="11">
    <source>
        <dbReference type="RuleBase" id="RU003357"/>
    </source>
</evidence>
<reference evidence="15 16" key="1">
    <citation type="submission" date="2019-02" db="EMBL/GenBank/DDBJ databases">
        <title>Dyella amyloliquefaciens sp. nov., isolated from forest soil.</title>
        <authorList>
            <person name="Gao Z.-H."/>
            <person name="Qiu L.-H."/>
        </authorList>
    </citation>
    <scope>NUCLEOTIDE SEQUENCE [LARGE SCALE GENOMIC DNA]</scope>
    <source>
        <strain evidence="15 16">KACC 12747</strain>
    </source>
</reference>
<dbReference type="GO" id="GO:0009279">
    <property type="term" value="C:cell outer membrane"/>
    <property type="evidence" value="ECO:0007669"/>
    <property type="project" value="UniProtKB-SubCell"/>
</dbReference>
<keyword evidence="4" id="KW-0406">Ion transport</keyword>
<feature type="region of interest" description="Disordered" evidence="12">
    <location>
        <begin position="171"/>
        <end position="195"/>
    </location>
</feature>
<feature type="compositionally biased region" description="Polar residues" evidence="12">
    <location>
        <begin position="171"/>
        <end position="184"/>
    </location>
</feature>
<keyword evidence="4" id="KW-0410">Iron transport</keyword>
<keyword evidence="9 10" id="KW-0998">Cell outer membrane</keyword>
<dbReference type="InterPro" id="IPR039426">
    <property type="entry name" value="TonB-dep_rcpt-like"/>
</dbReference>
<dbReference type="InterPro" id="IPR011662">
    <property type="entry name" value="Secretin/TonB_short_N"/>
</dbReference>
<dbReference type="Proteomes" id="UP000291822">
    <property type="component" value="Unassembled WGS sequence"/>
</dbReference>
<dbReference type="InterPro" id="IPR037066">
    <property type="entry name" value="Plug_dom_sf"/>
</dbReference>
<dbReference type="Gene3D" id="2.170.130.10">
    <property type="entry name" value="TonB-dependent receptor, plug domain"/>
    <property type="match status" value="1"/>
</dbReference>
<evidence type="ECO:0000256" key="7">
    <source>
        <dbReference type="ARBA" id="ARBA00023077"/>
    </source>
</evidence>
<dbReference type="PANTHER" id="PTHR47234:SF1">
    <property type="entry name" value="TONB-DEPENDENT RECEPTOR"/>
    <property type="match status" value="1"/>
</dbReference>
<dbReference type="SUPFAM" id="SSF56935">
    <property type="entry name" value="Porins"/>
    <property type="match status" value="1"/>
</dbReference>
<dbReference type="PANTHER" id="PTHR47234">
    <property type="match status" value="1"/>
</dbReference>
<dbReference type="Pfam" id="PF00593">
    <property type="entry name" value="TonB_dep_Rec_b-barrel"/>
    <property type="match status" value="1"/>
</dbReference>
<keyword evidence="13" id="KW-0732">Signal</keyword>
<dbReference type="Gene3D" id="2.40.170.20">
    <property type="entry name" value="TonB-dependent receptor, beta-barrel domain"/>
    <property type="match status" value="1"/>
</dbReference>
<name>A0A4R0YMD8_9GAMM</name>
<keyword evidence="16" id="KW-1185">Reference proteome</keyword>
<dbReference type="InterPro" id="IPR000531">
    <property type="entry name" value="Beta-barrel_TonB"/>
</dbReference>
<evidence type="ECO:0000256" key="13">
    <source>
        <dbReference type="SAM" id="SignalP"/>
    </source>
</evidence>
<dbReference type="GO" id="GO:0006826">
    <property type="term" value="P:iron ion transport"/>
    <property type="evidence" value="ECO:0007669"/>
    <property type="project" value="UniProtKB-KW"/>
</dbReference>
<evidence type="ECO:0000256" key="10">
    <source>
        <dbReference type="PROSITE-ProRule" id="PRU01360"/>
    </source>
</evidence>
<keyword evidence="7 11" id="KW-0798">TonB box</keyword>
<keyword evidence="2 10" id="KW-0813">Transport</keyword>
<keyword evidence="5 10" id="KW-0812">Transmembrane</keyword>
<evidence type="ECO:0000313" key="15">
    <source>
        <dbReference type="EMBL" id="TCI07641.1"/>
    </source>
</evidence>
<dbReference type="InterPro" id="IPR012910">
    <property type="entry name" value="Plug_dom"/>
</dbReference>
<comment type="similarity">
    <text evidence="10 11">Belongs to the TonB-dependent receptor family.</text>
</comment>
<evidence type="ECO:0000259" key="14">
    <source>
        <dbReference type="SMART" id="SM00965"/>
    </source>
</evidence>
<evidence type="ECO:0000256" key="1">
    <source>
        <dbReference type="ARBA" id="ARBA00004571"/>
    </source>
</evidence>
<dbReference type="RefSeq" id="WP_131152417.1">
    <property type="nucleotide sequence ID" value="NZ_SJTG01000004.1"/>
</dbReference>
<keyword evidence="6" id="KW-0408">Iron</keyword>